<sequence length="137" mass="14315">MSLSLSPSSRRDTAARVPRGRLPFAAPRPRMVRPGERARPGRLRRSSPTASPGPPLPARSLPCALARRSRPASGDCRSPPVASPLLAHGRSGVDASCPWPALRSGSLLAAGQAAAFAPAHGFAAPHPRPVRRCLPCV</sequence>
<organism evidence="2 3">
    <name type="scientific">Panicum virgatum</name>
    <name type="common">Blackwell switchgrass</name>
    <dbReference type="NCBI Taxonomy" id="38727"/>
    <lineage>
        <taxon>Eukaryota</taxon>
        <taxon>Viridiplantae</taxon>
        <taxon>Streptophyta</taxon>
        <taxon>Embryophyta</taxon>
        <taxon>Tracheophyta</taxon>
        <taxon>Spermatophyta</taxon>
        <taxon>Magnoliopsida</taxon>
        <taxon>Liliopsida</taxon>
        <taxon>Poales</taxon>
        <taxon>Poaceae</taxon>
        <taxon>PACMAD clade</taxon>
        <taxon>Panicoideae</taxon>
        <taxon>Panicodae</taxon>
        <taxon>Paniceae</taxon>
        <taxon>Panicinae</taxon>
        <taxon>Panicum</taxon>
        <taxon>Panicum sect. Hiantes</taxon>
    </lineage>
</organism>
<evidence type="ECO:0000256" key="1">
    <source>
        <dbReference type="SAM" id="MobiDB-lite"/>
    </source>
</evidence>
<dbReference type="Proteomes" id="UP000823388">
    <property type="component" value="Chromosome 3K"/>
</dbReference>
<proteinExistence type="predicted"/>
<feature type="region of interest" description="Disordered" evidence="1">
    <location>
        <begin position="1"/>
        <end position="92"/>
    </location>
</feature>
<reference evidence="2" key="1">
    <citation type="submission" date="2020-05" db="EMBL/GenBank/DDBJ databases">
        <title>WGS assembly of Panicum virgatum.</title>
        <authorList>
            <person name="Lovell J.T."/>
            <person name="Jenkins J."/>
            <person name="Shu S."/>
            <person name="Juenger T.E."/>
            <person name="Schmutz J."/>
        </authorList>
    </citation>
    <scope>NUCLEOTIDE SEQUENCE</scope>
    <source>
        <strain evidence="2">AP13</strain>
    </source>
</reference>
<accession>A0A8T0UPU4</accession>
<protein>
    <submittedName>
        <fullName evidence="2">Uncharacterized protein</fullName>
    </submittedName>
</protein>
<dbReference type="AlphaFoldDB" id="A0A8T0UPU4"/>
<name>A0A8T0UPU4_PANVG</name>
<evidence type="ECO:0000313" key="3">
    <source>
        <dbReference type="Proteomes" id="UP000823388"/>
    </source>
</evidence>
<comment type="caution">
    <text evidence="2">The sequence shown here is derived from an EMBL/GenBank/DDBJ whole genome shotgun (WGS) entry which is preliminary data.</text>
</comment>
<evidence type="ECO:0000313" key="2">
    <source>
        <dbReference type="EMBL" id="KAG2624690.1"/>
    </source>
</evidence>
<keyword evidence="3" id="KW-1185">Reference proteome</keyword>
<gene>
    <name evidence="2" type="ORF">PVAP13_3KG362608</name>
</gene>
<dbReference type="EMBL" id="CM029041">
    <property type="protein sequence ID" value="KAG2624690.1"/>
    <property type="molecule type" value="Genomic_DNA"/>
</dbReference>